<feature type="compositionally biased region" description="Low complexity" evidence="1">
    <location>
        <begin position="24"/>
        <end position="37"/>
    </location>
</feature>
<evidence type="ECO:0000256" key="1">
    <source>
        <dbReference type="SAM" id="MobiDB-lite"/>
    </source>
</evidence>
<dbReference type="KEGG" id="mlr:MELLADRAFT_115255"/>
<name>F4R897_MELLP</name>
<keyword evidence="4" id="KW-1185">Reference proteome</keyword>
<keyword evidence="2" id="KW-1133">Transmembrane helix</keyword>
<dbReference type="AlphaFoldDB" id="F4R897"/>
<protein>
    <submittedName>
        <fullName evidence="3">Uncharacterized protein</fullName>
    </submittedName>
</protein>
<keyword evidence="2" id="KW-0472">Membrane</keyword>
<sequence length="422" mass="46979">MSFLPNQSQEPFYYPVRPNSHFTSSSQHSHQHQQQQQYRDEHEMTSVRNPNQANSSNKNKKKPTQQHAFGDDSDDEDEQAPKNDSDSDEDDGQGFGVYKDNQESDKRYKNANINSNVYRDDPYAQNRNDPNAYLNSPSTTVGGGTPNYLQSGESSSLKRPMEYKKSDLVQMPALGSDWAPDEGRNDKDWEGKPQMIDKPKWAHRKNEMANAQAGVRHSIREWLAGRNKACGWFGRIQGLVLLVILLIALALMLYFFIPRVPTLAYNNQQLMVGDNSTASFKRLDPIGFSFDAKINLAFNAKNSYLGPKVSNLVVIVEDLSTAGAIEVGRGNSDHDVISLKTKDYTPFTATVHFKYGASAITDSIWSSYYTACGHMWPGNSTRPTLNLAIGVSYKVSGISGEQFESTVLNSIGCPVELPANAA</sequence>
<evidence type="ECO:0000313" key="4">
    <source>
        <dbReference type="Proteomes" id="UP000001072"/>
    </source>
</evidence>
<feature type="region of interest" description="Disordered" evidence="1">
    <location>
        <begin position="174"/>
        <end position="194"/>
    </location>
</feature>
<evidence type="ECO:0000256" key="2">
    <source>
        <dbReference type="SAM" id="Phobius"/>
    </source>
</evidence>
<gene>
    <name evidence="3" type="ORF">MELLADRAFT_115255</name>
</gene>
<feature type="compositionally biased region" description="Polar residues" evidence="1">
    <location>
        <begin position="1"/>
        <end position="10"/>
    </location>
</feature>
<accession>F4R897</accession>
<dbReference type="eggNOG" id="ENOG502S4QJ">
    <property type="taxonomic scope" value="Eukaryota"/>
</dbReference>
<keyword evidence="2" id="KW-0812">Transmembrane</keyword>
<dbReference type="GeneID" id="18925551"/>
<dbReference type="STRING" id="747676.F4R897"/>
<feature type="transmembrane region" description="Helical" evidence="2">
    <location>
        <begin position="236"/>
        <end position="257"/>
    </location>
</feature>
<feature type="compositionally biased region" description="Polar residues" evidence="1">
    <location>
        <begin position="147"/>
        <end position="157"/>
    </location>
</feature>
<dbReference type="InParanoid" id="F4R897"/>
<proteinExistence type="predicted"/>
<feature type="region of interest" description="Disordered" evidence="1">
    <location>
        <begin position="1"/>
        <end position="159"/>
    </location>
</feature>
<dbReference type="HOGENOM" id="CLU_645797_0_0_1"/>
<reference evidence="4" key="1">
    <citation type="journal article" date="2011" name="Proc. Natl. Acad. Sci. U.S.A.">
        <title>Obligate biotrophy features unraveled by the genomic analysis of rust fungi.</title>
        <authorList>
            <person name="Duplessis S."/>
            <person name="Cuomo C.A."/>
            <person name="Lin Y.-C."/>
            <person name="Aerts A."/>
            <person name="Tisserant E."/>
            <person name="Veneault-Fourrey C."/>
            <person name="Joly D.L."/>
            <person name="Hacquard S."/>
            <person name="Amselem J."/>
            <person name="Cantarel B.L."/>
            <person name="Chiu R."/>
            <person name="Coutinho P.M."/>
            <person name="Feau N."/>
            <person name="Field M."/>
            <person name="Frey P."/>
            <person name="Gelhaye E."/>
            <person name="Goldberg J."/>
            <person name="Grabherr M.G."/>
            <person name="Kodira C.D."/>
            <person name="Kohler A."/>
            <person name="Kuees U."/>
            <person name="Lindquist E.A."/>
            <person name="Lucas S.M."/>
            <person name="Mago R."/>
            <person name="Mauceli E."/>
            <person name="Morin E."/>
            <person name="Murat C."/>
            <person name="Pangilinan J.L."/>
            <person name="Park R."/>
            <person name="Pearson M."/>
            <person name="Quesneville H."/>
            <person name="Rouhier N."/>
            <person name="Sakthikumar S."/>
            <person name="Salamov A.A."/>
            <person name="Schmutz J."/>
            <person name="Selles B."/>
            <person name="Shapiro H."/>
            <person name="Tanguay P."/>
            <person name="Tuskan G.A."/>
            <person name="Henrissat B."/>
            <person name="Van de Peer Y."/>
            <person name="Rouze P."/>
            <person name="Ellis J.G."/>
            <person name="Dodds P.N."/>
            <person name="Schein J.E."/>
            <person name="Zhong S."/>
            <person name="Hamelin R.C."/>
            <person name="Grigoriev I.V."/>
            <person name="Szabo L.J."/>
            <person name="Martin F."/>
        </authorList>
    </citation>
    <scope>NUCLEOTIDE SEQUENCE [LARGE SCALE GENOMIC DNA]</scope>
    <source>
        <strain evidence="4">98AG31 / pathotype 3-4-7</strain>
    </source>
</reference>
<evidence type="ECO:0000313" key="3">
    <source>
        <dbReference type="EMBL" id="EGG11456.1"/>
    </source>
</evidence>
<dbReference type="RefSeq" id="XP_007405091.1">
    <property type="nucleotide sequence ID" value="XM_007405029.1"/>
</dbReference>
<dbReference type="Proteomes" id="UP000001072">
    <property type="component" value="Unassembled WGS sequence"/>
</dbReference>
<feature type="compositionally biased region" description="Polar residues" evidence="1">
    <location>
        <begin position="125"/>
        <end position="140"/>
    </location>
</feature>
<feature type="compositionally biased region" description="Basic and acidic residues" evidence="1">
    <location>
        <begin position="181"/>
        <end position="194"/>
    </location>
</feature>
<organism evidence="4">
    <name type="scientific">Melampsora larici-populina (strain 98AG31 / pathotype 3-4-7)</name>
    <name type="common">Poplar leaf rust fungus</name>
    <dbReference type="NCBI Taxonomy" id="747676"/>
    <lineage>
        <taxon>Eukaryota</taxon>
        <taxon>Fungi</taxon>
        <taxon>Dikarya</taxon>
        <taxon>Basidiomycota</taxon>
        <taxon>Pucciniomycotina</taxon>
        <taxon>Pucciniomycetes</taxon>
        <taxon>Pucciniales</taxon>
        <taxon>Melampsoraceae</taxon>
        <taxon>Melampsora</taxon>
    </lineage>
</organism>
<dbReference type="OrthoDB" id="5582002at2759"/>
<dbReference type="EMBL" id="GL883092">
    <property type="protein sequence ID" value="EGG11456.1"/>
    <property type="molecule type" value="Genomic_DNA"/>
</dbReference>
<dbReference type="VEuPathDB" id="FungiDB:MELLADRAFT_115255"/>